<dbReference type="InterPro" id="IPR052159">
    <property type="entry name" value="Competence_DNA_uptake"/>
</dbReference>
<evidence type="ECO:0000256" key="1">
    <source>
        <dbReference type="SAM" id="MobiDB-lite"/>
    </source>
</evidence>
<evidence type="ECO:0008006" key="4">
    <source>
        <dbReference type="Google" id="ProtNLM"/>
    </source>
</evidence>
<comment type="caution">
    <text evidence="2">The sequence shown here is derived from an EMBL/GenBank/DDBJ whole genome shotgun (WGS) entry which is preliminary data.</text>
</comment>
<evidence type="ECO:0000313" key="2">
    <source>
        <dbReference type="EMBL" id="MFC0682615.1"/>
    </source>
</evidence>
<gene>
    <name evidence="2" type="ORF">ACFFGH_32705</name>
</gene>
<organism evidence="2 3">
    <name type="scientific">Lysobacter korlensis</name>
    <dbReference type="NCBI Taxonomy" id="553636"/>
    <lineage>
        <taxon>Bacteria</taxon>
        <taxon>Pseudomonadati</taxon>
        <taxon>Pseudomonadota</taxon>
        <taxon>Gammaproteobacteria</taxon>
        <taxon>Lysobacterales</taxon>
        <taxon>Lysobacteraceae</taxon>
        <taxon>Lysobacter</taxon>
    </lineage>
</organism>
<sequence length="393" mass="43602">MSELVVRAYNVGFGDAVLVSIPERNGGRGETIRHLLIDVGNLLTGAANADAVFLDVVQDIIDRTGGEVDLYVMTHEHLDHAQGLLSAFRKGIKLGARYAWLTGSAHPEYYERNPQARKRKLETERTLEDAGRALEAAPDPELELLLRNNSPLHASGKLGLTTGDYIDHLRTLAPADRTHYVDRATAIGRKHPFREAKLRILAPEPDTTTYYGRSFRGGTLTAHADQPAQPRTGRGNVPELHEPPAGVDPGAYFDLLRSRASGLRANLLEIDAANNNTSIVLQIEWRGWRLLFPGDAELKSWRTMNTLGLLQPVHLIKVAHHGSHNGTFEELFDRLLPPQTPDDRDRFALISTSDGSWESVPDEETLDFYRSRCTLLDTRTVPRGEAIEVVLPG</sequence>
<name>A0ABV6S051_9GAMM</name>
<protein>
    <recommendedName>
        <fullName evidence="4">Metallo-beta-lactamase domain-containing protein</fullName>
    </recommendedName>
</protein>
<dbReference type="Gene3D" id="3.60.15.10">
    <property type="entry name" value="Ribonuclease Z/Hydroxyacylglutathione hydrolase-like"/>
    <property type="match status" value="1"/>
</dbReference>
<proteinExistence type="predicted"/>
<dbReference type="Proteomes" id="UP001589896">
    <property type="component" value="Unassembled WGS sequence"/>
</dbReference>
<keyword evidence="3" id="KW-1185">Reference proteome</keyword>
<dbReference type="PANTHER" id="PTHR30619:SF1">
    <property type="entry name" value="RECOMBINATION PROTEIN 2"/>
    <property type="match status" value="1"/>
</dbReference>
<dbReference type="PANTHER" id="PTHR30619">
    <property type="entry name" value="DNA INTERNALIZATION/COMPETENCE PROTEIN COMEC/REC2"/>
    <property type="match status" value="1"/>
</dbReference>
<feature type="region of interest" description="Disordered" evidence="1">
    <location>
        <begin position="217"/>
        <end position="244"/>
    </location>
</feature>
<accession>A0ABV6S051</accession>
<dbReference type="RefSeq" id="WP_386676791.1">
    <property type="nucleotide sequence ID" value="NZ_JBHLTG010000016.1"/>
</dbReference>
<dbReference type="EMBL" id="JBHLTG010000016">
    <property type="protein sequence ID" value="MFC0682615.1"/>
    <property type="molecule type" value="Genomic_DNA"/>
</dbReference>
<dbReference type="SUPFAM" id="SSF56281">
    <property type="entry name" value="Metallo-hydrolase/oxidoreductase"/>
    <property type="match status" value="1"/>
</dbReference>
<dbReference type="InterPro" id="IPR036866">
    <property type="entry name" value="RibonucZ/Hydroxyglut_hydro"/>
</dbReference>
<reference evidence="2 3" key="1">
    <citation type="submission" date="2024-09" db="EMBL/GenBank/DDBJ databases">
        <authorList>
            <person name="Sun Q."/>
            <person name="Mori K."/>
        </authorList>
    </citation>
    <scope>NUCLEOTIDE SEQUENCE [LARGE SCALE GENOMIC DNA]</scope>
    <source>
        <strain evidence="2 3">KCTC 23076</strain>
    </source>
</reference>
<evidence type="ECO:0000313" key="3">
    <source>
        <dbReference type="Proteomes" id="UP001589896"/>
    </source>
</evidence>